<evidence type="ECO:0000313" key="8">
    <source>
        <dbReference type="EMBL" id="SPZ91958.1"/>
    </source>
</evidence>
<evidence type="ECO:0000256" key="2">
    <source>
        <dbReference type="ARBA" id="ARBA00005262"/>
    </source>
</evidence>
<feature type="transmembrane region" description="Helical" evidence="7">
    <location>
        <begin position="367"/>
        <end position="392"/>
    </location>
</feature>
<dbReference type="PIRSF" id="PIRSF004810">
    <property type="entry name" value="ChrA"/>
    <property type="match status" value="1"/>
</dbReference>
<feature type="transmembrane region" description="Helical" evidence="7">
    <location>
        <begin position="398"/>
        <end position="417"/>
    </location>
</feature>
<dbReference type="NCBIfam" id="TIGR00937">
    <property type="entry name" value="2A51"/>
    <property type="match status" value="1"/>
</dbReference>
<keyword evidence="5 7" id="KW-1133">Transmembrane helix</keyword>
<dbReference type="InterPro" id="IPR014047">
    <property type="entry name" value="Chr_Tranpt_l_chain"/>
</dbReference>
<accession>A0A2X2JDM2</accession>
<dbReference type="PANTHER" id="PTHR33567">
    <property type="entry name" value="CHROMATE ION TRANSPORTER (EUROFUNG)"/>
    <property type="match status" value="1"/>
</dbReference>
<dbReference type="EMBL" id="UAUU01000011">
    <property type="protein sequence ID" value="SPZ91958.1"/>
    <property type="molecule type" value="Genomic_DNA"/>
</dbReference>
<evidence type="ECO:0000256" key="5">
    <source>
        <dbReference type="ARBA" id="ARBA00022989"/>
    </source>
</evidence>
<protein>
    <submittedName>
        <fullName evidence="8">Chromate transporter, chromate ion transporter (CHR) family</fullName>
    </submittedName>
</protein>
<evidence type="ECO:0000256" key="6">
    <source>
        <dbReference type="ARBA" id="ARBA00023136"/>
    </source>
</evidence>
<feature type="transmembrane region" description="Helical" evidence="7">
    <location>
        <begin position="424"/>
        <end position="441"/>
    </location>
</feature>
<dbReference type="InterPro" id="IPR003370">
    <property type="entry name" value="Chromate_transpt"/>
</dbReference>
<feature type="transmembrane region" description="Helical" evidence="7">
    <location>
        <begin position="227"/>
        <end position="246"/>
    </location>
</feature>
<comment type="subcellular location">
    <subcellularLocation>
        <location evidence="1">Cell membrane</location>
        <topology evidence="1">Multi-pass membrane protein</topology>
    </subcellularLocation>
</comment>
<feature type="transmembrane region" description="Helical" evidence="7">
    <location>
        <begin position="116"/>
        <end position="138"/>
    </location>
</feature>
<evidence type="ECO:0000256" key="4">
    <source>
        <dbReference type="ARBA" id="ARBA00022692"/>
    </source>
</evidence>
<reference evidence="8 9" key="1">
    <citation type="submission" date="2018-06" db="EMBL/GenBank/DDBJ databases">
        <authorList>
            <consortium name="Pathogen Informatics"/>
            <person name="Doyle S."/>
        </authorList>
    </citation>
    <scope>NUCLEOTIDE SEQUENCE [LARGE SCALE GENOMIC DNA]</scope>
    <source>
        <strain evidence="8 9">NCTC11343</strain>
    </source>
</reference>
<keyword evidence="3" id="KW-1003">Cell membrane</keyword>
<sequence>MNLEEEDHKQKPIFREAMWFWFVLGWISFGGTTGHVTIMHDFLVEKKRWVSNRKFFQALNACMLLPGPEAHQLTIYLGWKLHGLKGGVLAGLFFIVPSLLIIFGLSALYAHYGNSALLIALFSVLKPAVLAIIIFATFRVGQKSLVSIWHYLVALAAFLLSYFAGVPMPWIIVGVIAFGVLCYAILSKTSKINAHHEKEDKQLESVYYINTLEKLPPISYRRISLQVLLFFLLWLIPLSILLFFTIDTEFWKTLSFLFTKSAYLTIGGSYTVIPYVAALVTEKLFWLSKSQMIDGFALAETTPGPLVVVLAYVGFMAGFNHFHQSYSMAALGLIATAYFTFLPNFALIFVGAPLIERTQKNACIQFILSLVTASVVGVIVNLACYLGLGILFPGGVSSWYAIEPMALVWVLFSLFLLFNYKIGMLKLILLSLAYGFLLFLWR</sequence>
<gene>
    <name evidence="8" type="ORF">NCTC11343_04005</name>
</gene>
<dbReference type="GO" id="GO:0015109">
    <property type="term" value="F:chromate transmembrane transporter activity"/>
    <property type="evidence" value="ECO:0007669"/>
    <property type="project" value="InterPro"/>
</dbReference>
<dbReference type="GeneID" id="97182221"/>
<feature type="transmembrane region" description="Helical" evidence="7">
    <location>
        <begin position="88"/>
        <end position="110"/>
    </location>
</feature>
<evidence type="ECO:0000256" key="7">
    <source>
        <dbReference type="SAM" id="Phobius"/>
    </source>
</evidence>
<dbReference type="GO" id="GO:0005886">
    <property type="term" value="C:plasma membrane"/>
    <property type="evidence" value="ECO:0007669"/>
    <property type="project" value="UniProtKB-SubCell"/>
</dbReference>
<feature type="transmembrane region" description="Helical" evidence="7">
    <location>
        <begin position="261"/>
        <end position="281"/>
    </location>
</feature>
<dbReference type="Pfam" id="PF02417">
    <property type="entry name" value="Chromate_transp"/>
    <property type="match status" value="2"/>
</dbReference>
<feature type="transmembrane region" description="Helical" evidence="7">
    <location>
        <begin position="302"/>
        <end position="322"/>
    </location>
</feature>
<dbReference type="AlphaFoldDB" id="A0A2X2JDM2"/>
<organism evidence="8 9">
    <name type="scientific">Sphingobacterium multivorum</name>
    <dbReference type="NCBI Taxonomy" id="28454"/>
    <lineage>
        <taxon>Bacteria</taxon>
        <taxon>Pseudomonadati</taxon>
        <taxon>Bacteroidota</taxon>
        <taxon>Sphingobacteriia</taxon>
        <taxon>Sphingobacteriales</taxon>
        <taxon>Sphingobacteriaceae</taxon>
        <taxon>Sphingobacterium</taxon>
    </lineage>
</organism>
<dbReference type="RefSeq" id="WP_112375605.1">
    <property type="nucleotide sequence ID" value="NZ_CP069793.1"/>
</dbReference>
<name>A0A2X2JDM2_SPHMU</name>
<keyword evidence="4 7" id="KW-0812">Transmembrane</keyword>
<evidence type="ECO:0000313" key="9">
    <source>
        <dbReference type="Proteomes" id="UP000251241"/>
    </source>
</evidence>
<proteinExistence type="inferred from homology"/>
<evidence type="ECO:0000256" key="3">
    <source>
        <dbReference type="ARBA" id="ARBA00022475"/>
    </source>
</evidence>
<feature type="transmembrane region" description="Helical" evidence="7">
    <location>
        <begin position="328"/>
        <end position="355"/>
    </location>
</feature>
<evidence type="ECO:0000256" key="1">
    <source>
        <dbReference type="ARBA" id="ARBA00004651"/>
    </source>
</evidence>
<keyword evidence="6 7" id="KW-0472">Membrane</keyword>
<dbReference type="PANTHER" id="PTHR33567:SF3">
    <property type="entry name" value="CHROMATE ION TRANSPORTER (EUROFUNG)"/>
    <property type="match status" value="1"/>
</dbReference>
<feature type="transmembrane region" description="Helical" evidence="7">
    <location>
        <begin position="20"/>
        <end position="44"/>
    </location>
</feature>
<feature type="transmembrane region" description="Helical" evidence="7">
    <location>
        <begin position="145"/>
        <end position="164"/>
    </location>
</feature>
<comment type="similarity">
    <text evidence="2">Belongs to the chromate ion transporter (CHR) (TC 2.A.51) family.</text>
</comment>
<dbReference type="Proteomes" id="UP000251241">
    <property type="component" value="Unassembled WGS sequence"/>
</dbReference>